<dbReference type="EMBL" id="QPJW01000003">
    <property type="protein sequence ID" value="RCX20398.1"/>
    <property type="molecule type" value="Genomic_DNA"/>
</dbReference>
<dbReference type="AlphaFoldDB" id="A0A369BIJ2"/>
<keyword evidence="2" id="KW-1185">Reference proteome</keyword>
<sequence length="94" mass="9933">MASVSTSWGTSSNPGITVHISGLQYPAKDYSNFRTVVYQGGVVVNTRSWTYYSSGTSASFYVGTDGIEDNGKAINVIQYATISGTEYLIGSASA</sequence>
<dbReference type="Proteomes" id="UP000253090">
    <property type="component" value="Unassembled WGS sequence"/>
</dbReference>
<name>A0A369BIJ2_9BACL</name>
<protein>
    <submittedName>
        <fullName evidence="1">Uncharacterized protein</fullName>
    </submittedName>
</protein>
<organism evidence="1 2">
    <name type="scientific">Fontibacillus phaseoli</name>
    <dbReference type="NCBI Taxonomy" id="1416533"/>
    <lineage>
        <taxon>Bacteria</taxon>
        <taxon>Bacillati</taxon>
        <taxon>Bacillota</taxon>
        <taxon>Bacilli</taxon>
        <taxon>Bacillales</taxon>
        <taxon>Paenibacillaceae</taxon>
        <taxon>Fontibacillus</taxon>
    </lineage>
</organism>
<reference evidence="1 2" key="1">
    <citation type="submission" date="2018-07" db="EMBL/GenBank/DDBJ databases">
        <title>Genomic Encyclopedia of Type Strains, Phase III (KMG-III): the genomes of soil and plant-associated and newly described type strains.</title>
        <authorList>
            <person name="Whitman W."/>
        </authorList>
    </citation>
    <scope>NUCLEOTIDE SEQUENCE [LARGE SCALE GENOMIC DNA]</scope>
    <source>
        <strain evidence="1 2">CECT 8333</strain>
    </source>
</reference>
<evidence type="ECO:0000313" key="2">
    <source>
        <dbReference type="Proteomes" id="UP000253090"/>
    </source>
</evidence>
<evidence type="ECO:0000313" key="1">
    <source>
        <dbReference type="EMBL" id="RCX20398.1"/>
    </source>
</evidence>
<dbReference type="RefSeq" id="WP_147273849.1">
    <property type="nucleotide sequence ID" value="NZ_QPJW01000003.1"/>
</dbReference>
<proteinExistence type="predicted"/>
<comment type="caution">
    <text evidence="1">The sequence shown here is derived from an EMBL/GenBank/DDBJ whole genome shotgun (WGS) entry which is preliminary data.</text>
</comment>
<gene>
    <name evidence="1" type="ORF">DFP94_103123</name>
</gene>
<accession>A0A369BIJ2</accession>